<dbReference type="InterPro" id="IPR005226">
    <property type="entry name" value="UPF0014_fam"/>
</dbReference>
<feature type="transmembrane region" description="Helical" evidence="6">
    <location>
        <begin position="123"/>
        <end position="146"/>
    </location>
</feature>
<dbReference type="PANTHER" id="PTHR30028:SF0">
    <property type="entry name" value="PROTEIN ALUMINUM SENSITIVE 3"/>
    <property type="match status" value="1"/>
</dbReference>
<keyword evidence="3 6" id="KW-0812">Transmembrane</keyword>
<gene>
    <name evidence="7" type="ORF">METZ01_LOCUS185527</name>
</gene>
<protein>
    <recommendedName>
        <fullName evidence="8">ABC transporter permease</fullName>
    </recommendedName>
</protein>
<keyword evidence="5 6" id="KW-0472">Membrane</keyword>
<feature type="transmembrane region" description="Helical" evidence="6">
    <location>
        <begin position="12"/>
        <end position="32"/>
    </location>
</feature>
<dbReference type="PANTHER" id="PTHR30028">
    <property type="entry name" value="UPF0014 INNER MEMBRANE PROTEIN YBBM-RELATED"/>
    <property type="match status" value="1"/>
</dbReference>
<feature type="transmembrane region" description="Helical" evidence="6">
    <location>
        <begin position="39"/>
        <end position="59"/>
    </location>
</feature>
<comment type="subcellular location">
    <subcellularLocation>
        <location evidence="1">Membrane</location>
        <topology evidence="1">Multi-pass membrane protein</topology>
    </subcellularLocation>
</comment>
<name>A0A382D538_9ZZZZ</name>
<evidence type="ECO:0000256" key="1">
    <source>
        <dbReference type="ARBA" id="ARBA00004141"/>
    </source>
</evidence>
<keyword evidence="4 6" id="KW-1133">Transmembrane helix</keyword>
<feature type="transmembrane region" description="Helical" evidence="6">
    <location>
        <begin position="65"/>
        <end position="83"/>
    </location>
</feature>
<sequence>MEPAVEPISLQRLAVMFVPVFIVVVIQIRWAISARSSVYAIGRMLLQLMLIGYVLLFLFESEHAILVTLVLTVMITVSSWIALRPLASARRSLYPITLAAIAVSGLPTLFLATEWVLDVTPWYAPRVVIPLAGMIFANAMNSVSIAAERFSSELSAGLDRVEARRKAFEAALIPLVNSLLAVGLVALPGMMTGQVLAGISPLIAARYQILVMCMLFGSSGIAAACYLYWSRPPQSR</sequence>
<comment type="similarity">
    <text evidence="2">Belongs to the UPF0014 family.</text>
</comment>
<feature type="transmembrane region" description="Helical" evidence="6">
    <location>
        <begin position="207"/>
        <end position="229"/>
    </location>
</feature>
<feature type="transmembrane region" description="Helical" evidence="6">
    <location>
        <begin position="167"/>
        <end position="187"/>
    </location>
</feature>
<dbReference type="EMBL" id="UINC01037336">
    <property type="protein sequence ID" value="SVB32673.1"/>
    <property type="molecule type" value="Genomic_DNA"/>
</dbReference>
<dbReference type="AlphaFoldDB" id="A0A382D538"/>
<evidence type="ECO:0000256" key="3">
    <source>
        <dbReference type="ARBA" id="ARBA00022692"/>
    </source>
</evidence>
<dbReference type="Pfam" id="PF03649">
    <property type="entry name" value="UPF0014"/>
    <property type="match status" value="1"/>
</dbReference>
<organism evidence="7">
    <name type="scientific">marine metagenome</name>
    <dbReference type="NCBI Taxonomy" id="408172"/>
    <lineage>
        <taxon>unclassified sequences</taxon>
        <taxon>metagenomes</taxon>
        <taxon>ecological metagenomes</taxon>
    </lineage>
</organism>
<feature type="transmembrane region" description="Helical" evidence="6">
    <location>
        <begin position="95"/>
        <end position="117"/>
    </location>
</feature>
<evidence type="ECO:0000313" key="7">
    <source>
        <dbReference type="EMBL" id="SVB32673.1"/>
    </source>
</evidence>
<evidence type="ECO:0000256" key="5">
    <source>
        <dbReference type="ARBA" id="ARBA00023136"/>
    </source>
</evidence>
<evidence type="ECO:0008006" key="8">
    <source>
        <dbReference type="Google" id="ProtNLM"/>
    </source>
</evidence>
<proteinExistence type="inferred from homology"/>
<reference evidence="7" key="1">
    <citation type="submission" date="2018-05" db="EMBL/GenBank/DDBJ databases">
        <authorList>
            <person name="Lanie J.A."/>
            <person name="Ng W.-L."/>
            <person name="Kazmierczak K.M."/>
            <person name="Andrzejewski T.M."/>
            <person name="Davidsen T.M."/>
            <person name="Wayne K.J."/>
            <person name="Tettelin H."/>
            <person name="Glass J.I."/>
            <person name="Rusch D."/>
            <person name="Podicherti R."/>
            <person name="Tsui H.-C.T."/>
            <person name="Winkler M.E."/>
        </authorList>
    </citation>
    <scope>NUCLEOTIDE SEQUENCE</scope>
</reference>
<evidence type="ECO:0000256" key="2">
    <source>
        <dbReference type="ARBA" id="ARBA00005268"/>
    </source>
</evidence>
<evidence type="ECO:0000256" key="6">
    <source>
        <dbReference type="SAM" id="Phobius"/>
    </source>
</evidence>
<accession>A0A382D538</accession>
<evidence type="ECO:0000256" key="4">
    <source>
        <dbReference type="ARBA" id="ARBA00022989"/>
    </source>
</evidence>
<dbReference type="GO" id="GO:0005886">
    <property type="term" value="C:plasma membrane"/>
    <property type="evidence" value="ECO:0007669"/>
    <property type="project" value="TreeGrafter"/>
</dbReference>